<comment type="caution">
    <text evidence="4">The sequence shown here is derived from an EMBL/GenBank/DDBJ whole genome shotgun (WGS) entry which is preliminary data.</text>
</comment>
<evidence type="ECO:0000259" key="3">
    <source>
        <dbReference type="PROSITE" id="PS50977"/>
    </source>
</evidence>
<keyword evidence="1 2" id="KW-0238">DNA-binding</keyword>
<dbReference type="PANTHER" id="PTHR43479:SF11">
    <property type="entry name" value="ACREF_ENVCD OPERON REPRESSOR-RELATED"/>
    <property type="match status" value="1"/>
</dbReference>
<dbReference type="InterPro" id="IPR001647">
    <property type="entry name" value="HTH_TetR"/>
</dbReference>
<dbReference type="RefSeq" id="WP_076114102.1">
    <property type="nucleotide sequence ID" value="NZ_MPTB01000060.1"/>
</dbReference>
<dbReference type="InterPro" id="IPR009057">
    <property type="entry name" value="Homeodomain-like_sf"/>
</dbReference>
<dbReference type="Gene3D" id="1.10.357.10">
    <property type="entry name" value="Tetracycline Repressor, domain 2"/>
    <property type="match status" value="1"/>
</dbReference>
<evidence type="ECO:0000313" key="4">
    <source>
        <dbReference type="EMBL" id="OMD38526.1"/>
    </source>
</evidence>
<keyword evidence="5" id="KW-1185">Reference proteome</keyword>
<dbReference type="Proteomes" id="UP000187412">
    <property type="component" value="Unassembled WGS sequence"/>
</dbReference>
<proteinExistence type="predicted"/>
<sequence>MSKESRQEREREAMRTLILETAGQLVAENGIQKLSIRKIAERMEYSPGIIYHYFEGKEDIVGQLLEQGYRNLLQNLNAATAHNSEELLPEQALSRSLSQFIRMAIKEGTQYRNVMFNDSAAVLRHTAVLHMGASQERKAIGMLCATLRRFKGLESQSERELELTAQVIWSAAFGLIIRLTVENPPEEQKAALISRHLQAMLTIASG</sequence>
<evidence type="ECO:0000313" key="5">
    <source>
        <dbReference type="Proteomes" id="UP000187412"/>
    </source>
</evidence>
<dbReference type="PANTHER" id="PTHR43479">
    <property type="entry name" value="ACREF/ENVCD OPERON REPRESSOR-RELATED"/>
    <property type="match status" value="1"/>
</dbReference>
<evidence type="ECO:0000256" key="2">
    <source>
        <dbReference type="PROSITE-ProRule" id="PRU00335"/>
    </source>
</evidence>
<gene>
    <name evidence="4" type="ORF">BSK56_30230</name>
</gene>
<name>A0ABX3GXS1_PAEBO</name>
<dbReference type="InterPro" id="IPR050624">
    <property type="entry name" value="HTH-type_Tx_Regulator"/>
</dbReference>
<dbReference type="Pfam" id="PF00440">
    <property type="entry name" value="TetR_N"/>
    <property type="match status" value="1"/>
</dbReference>
<feature type="DNA-binding region" description="H-T-H motif" evidence="2">
    <location>
        <begin position="35"/>
        <end position="54"/>
    </location>
</feature>
<evidence type="ECO:0000256" key="1">
    <source>
        <dbReference type="ARBA" id="ARBA00023125"/>
    </source>
</evidence>
<protein>
    <recommendedName>
        <fullName evidence="3">HTH tetR-type domain-containing protein</fullName>
    </recommendedName>
</protein>
<dbReference type="PROSITE" id="PS50977">
    <property type="entry name" value="HTH_TETR_2"/>
    <property type="match status" value="1"/>
</dbReference>
<feature type="domain" description="HTH tetR-type" evidence="3">
    <location>
        <begin position="12"/>
        <end position="72"/>
    </location>
</feature>
<accession>A0ABX3GXS1</accession>
<dbReference type="PRINTS" id="PR00455">
    <property type="entry name" value="HTHTETR"/>
</dbReference>
<dbReference type="EMBL" id="MPTB01000060">
    <property type="protein sequence ID" value="OMD38526.1"/>
    <property type="molecule type" value="Genomic_DNA"/>
</dbReference>
<organism evidence="4 5">
    <name type="scientific">Paenibacillus borealis</name>
    <dbReference type="NCBI Taxonomy" id="160799"/>
    <lineage>
        <taxon>Bacteria</taxon>
        <taxon>Bacillati</taxon>
        <taxon>Bacillota</taxon>
        <taxon>Bacilli</taxon>
        <taxon>Bacillales</taxon>
        <taxon>Paenibacillaceae</taxon>
        <taxon>Paenibacillus</taxon>
    </lineage>
</organism>
<dbReference type="SUPFAM" id="SSF46689">
    <property type="entry name" value="Homeodomain-like"/>
    <property type="match status" value="1"/>
</dbReference>
<reference evidence="4 5" key="1">
    <citation type="submission" date="2016-10" db="EMBL/GenBank/DDBJ databases">
        <title>Paenibacillus species isolates.</title>
        <authorList>
            <person name="Beno S.M."/>
        </authorList>
    </citation>
    <scope>NUCLEOTIDE SEQUENCE [LARGE SCALE GENOMIC DNA]</scope>
    <source>
        <strain evidence="4 5">FSL H7-0744</strain>
    </source>
</reference>